<protein>
    <submittedName>
        <fullName evidence="4">Uncharacterized protein LOC120256615</fullName>
    </submittedName>
</protein>
<feature type="domain" description="Transposase MuDR plant" evidence="2">
    <location>
        <begin position="232"/>
        <end position="297"/>
    </location>
</feature>
<dbReference type="Proteomes" id="UP001515500">
    <property type="component" value="Chromosome 1"/>
</dbReference>
<dbReference type="InterPro" id="IPR004332">
    <property type="entry name" value="Transposase_MuDR"/>
</dbReference>
<dbReference type="Pfam" id="PF03108">
    <property type="entry name" value="DBD_Tnp_Mut"/>
    <property type="match status" value="1"/>
</dbReference>
<name>A0AB40AYW2_DIOCR</name>
<keyword evidence="3" id="KW-1185">Reference proteome</keyword>
<reference evidence="4" key="2">
    <citation type="submission" date="2025-08" db="UniProtKB">
        <authorList>
            <consortium name="RefSeq"/>
        </authorList>
    </citation>
    <scope>IDENTIFICATION</scope>
</reference>
<gene>
    <name evidence="4" type="primary">LOC120256615</name>
</gene>
<proteinExistence type="predicted"/>
<evidence type="ECO:0000256" key="1">
    <source>
        <dbReference type="SAM" id="MobiDB-lite"/>
    </source>
</evidence>
<evidence type="ECO:0000313" key="4">
    <source>
        <dbReference type="RefSeq" id="XP_039120248.1"/>
    </source>
</evidence>
<dbReference type="PANTHER" id="PTHR31973">
    <property type="entry name" value="POLYPROTEIN, PUTATIVE-RELATED"/>
    <property type="match status" value="1"/>
</dbReference>
<accession>A0AB40AYW2</accession>
<evidence type="ECO:0000313" key="3">
    <source>
        <dbReference type="Proteomes" id="UP001515500"/>
    </source>
</evidence>
<feature type="compositionally biased region" description="Acidic residues" evidence="1">
    <location>
        <begin position="150"/>
        <end position="165"/>
    </location>
</feature>
<organism evidence="3 4">
    <name type="scientific">Dioscorea cayennensis subsp. rotundata</name>
    <name type="common">White Guinea yam</name>
    <name type="synonym">Dioscorea rotundata</name>
    <dbReference type="NCBI Taxonomy" id="55577"/>
    <lineage>
        <taxon>Eukaryota</taxon>
        <taxon>Viridiplantae</taxon>
        <taxon>Streptophyta</taxon>
        <taxon>Embryophyta</taxon>
        <taxon>Tracheophyta</taxon>
        <taxon>Spermatophyta</taxon>
        <taxon>Magnoliopsida</taxon>
        <taxon>Liliopsida</taxon>
        <taxon>Dioscoreales</taxon>
        <taxon>Dioscoreaceae</taxon>
        <taxon>Dioscorea</taxon>
    </lineage>
</organism>
<dbReference type="AlphaFoldDB" id="A0AB40AYW2"/>
<dbReference type="GeneID" id="120256615"/>
<sequence>MAETLLVLVYCNGLITTSEDTIIFSSEYQSYFYVENDISYENLKRSIKESIETADNQGVSCIKYRLPISSGSGKICYRSFKLSNDRDVRMMFDYHKRNPDIGIIELYVEFRAATFEGYHSQQQTAPDDEVQRNMRRERISSPSEYGQSSGDDEDDDGDSFGEDTEASVDDIQLEECNLEDVPITGHNFTMAPMEPPAHMRTLDLEAMSAQEFLEYSLFYADTLSGATTNGDLHVGMRFRNKDDAVTAIKHYCLLKSVEYKVIESDLTRYSDKCKSYGDGCNWRVRASYSKRRQLWEITKYTGPHTCSLTMISQDHSKLDSNMISRQIQALVQQQPSINVSVLIAEIKNRYEYTPTFKIPRWLSELQ</sequence>
<feature type="region of interest" description="Disordered" evidence="1">
    <location>
        <begin position="138"/>
        <end position="165"/>
    </location>
</feature>
<dbReference type="RefSeq" id="XP_039120248.1">
    <property type="nucleotide sequence ID" value="XM_039264314.1"/>
</dbReference>
<evidence type="ECO:0000259" key="2">
    <source>
        <dbReference type="Pfam" id="PF03108"/>
    </source>
</evidence>
<dbReference type="PANTHER" id="PTHR31973:SF195">
    <property type="entry name" value="MUDR FAMILY TRANSPOSASE"/>
    <property type="match status" value="1"/>
</dbReference>
<reference evidence="3" key="1">
    <citation type="submission" date="2025-05" db="UniProtKB">
        <authorList>
            <consortium name="RefSeq"/>
        </authorList>
    </citation>
    <scope>NUCLEOTIDE SEQUENCE [LARGE SCALE GENOMIC DNA]</scope>
</reference>